<dbReference type="GO" id="GO:0032259">
    <property type="term" value="P:methylation"/>
    <property type="evidence" value="ECO:0007669"/>
    <property type="project" value="UniProtKB-KW"/>
</dbReference>
<dbReference type="RefSeq" id="WP_171417919.1">
    <property type="nucleotide sequence ID" value="NZ_JABFOR010000024.1"/>
</dbReference>
<gene>
    <name evidence="2" type="ORF">HMI46_17505</name>
</gene>
<dbReference type="Gene3D" id="3.40.50.150">
    <property type="entry name" value="Vaccinia Virus protein VP39"/>
    <property type="match status" value="1"/>
</dbReference>
<dbReference type="AlphaFoldDB" id="A0AAP6ZYJ9"/>
<reference evidence="2 3" key="1">
    <citation type="submission" date="2020-05" db="EMBL/GenBank/DDBJ databases">
        <title>Whole genome sequencing and identification of novel metabolites from Paenibacillus alvei strain JR949.</title>
        <authorList>
            <person name="Rajendhran J."/>
            <person name="Sree Pranav P."/>
            <person name="Mahalakshmi B."/>
            <person name="Karthikeyan R."/>
        </authorList>
    </citation>
    <scope>NUCLEOTIDE SEQUENCE [LARGE SCALE GENOMIC DNA]</scope>
    <source>
        <strain evidence="2 3">JR949</strain>
    </source>
</reference>
<keyword evidence="2" id="KW-0489">Methyltransferase</keyword>
<dbReference type="Proteomes" id="UP000552038">
    <property type="component" value="Unassembled WGS sequence"/>
</dbReference>
<evidence type="ECO:0000259" key="1">
    <source>
        <dbReference type="Pfam" id="PF01728"/>
    </source>
</evidence>
<evidence type="ECO:0000313" key="2">
    <source>
        <dbReference type="EMBL" id="NOJ72345.1"/>
    </source>
</evidence>
<dbReference type="SUPFAM" id="SSF53335">
    <property type="entry name" value="S-adenosyl-L-methionine-dependent methyltransferases"/>
    <property type="match status" value="1"/>
</dbReference>
<name>A0AAP6ZYJ9_PAEAL</name>
<sequence length="356" mass="40019">MELLHPIQIDTNYEQGSHWIVTSNHGYIAYAQEEWRRRFGQLKSRMLVSGEIALMELPVDRSEVFHVMESEPAIFIRYLQPVDLAVDVQALQSDQEHTLDCLLDQLMKSVDGSITNLRVGVHVRSSTAGESLDKELRDALRSAVERKGASVAIQDPERIVALFIHDGAVYAGLMTPEQAGSDWPGGTIRFRREEGQVSRAKFKLLEAERTFGLDFAAYRNALDIGAAPGGWTSLLLERGIQVTAVDPAAMHPSLIEHPNLTYYKSNAGDVALEPDEFDLLVCDMSWSPKVTAQLVIGLLDSVVQGGTVIVTVKLMHKKPLQTIREVKEMFMEHLHIIRAKQLFHNRDEITLYMMKM</sequence>
<feature type="domain" description="Ribosomal RNA methyltransferase FtsJ" evidence="1">
    <location>
        <begin position="197"/>
        <end position="292"/>
    </location>
</feature>
<organism evidence="2 3">
    <name type="scientific">Paenibacillus alvei</name>
    <name type="common">Bacillus alvei</name>
    <dbReference type="NCBI Taxonomy" id="44250"/>
    <lineage>
        <taxon>Bacteria</taxon>
        <taxon>Bacillati</taxon>
        <taxon>Bacillota</taxon>
        <taxon>Bacilli</taxon>
        <taxon>Bacillales</taxon>
        <taxon>Paenibacillaceae</taxon>
        <taxon>Paenibacillus</taxon>
    </lineage>
</organism>
<proteinExistence type="predicted"/>
<dbReference type="EMBL" id="JABFOR010000024">
    <property type="protein sequence ID" value="NOJ72345.1"/>
    <property type="molecule type" value="Genomic_DNA"/>
</dbReference>
<dbReference type="InterPro" id="IPR002877">
    <property type="entry name" value="RNA_MeTrfase_FtsJ_dom"/>
</dbReference>
<dbReference type="CDD" id="cd02440">
    <property type="entry name" value="AdoMet_MTases"/>
    <property type="match status" value="1"/>
</dbReference>
<dbReference type="GO" id="GO:0008168">
    <property type="term" value="F:methyltransferase activity"/>
    <property type="evidence" value="ECO:0007669"/>
    <property type="project" value="UniProtKB-KW"/>
</dbReference>
<comment type="caution">
    <text evidence="2">The sequence shown here is derived from an EMBL/GenBank/DDBJ whole genome shotgun (WGS) entry which is preliminary data.</text>
</comment>
<protein>
    <submittedName>
        <fullName evidence="2">SAM-dependent methyltransferase</fullName>
    </submittedName>
</protein>
<dbReference type="PANTHER" id="PTHR37524">
    <property type="entry name" value="RIBOSOMAL RNA LARGE SUBUNIT METHYLTRANSFERASE M"/>
    <property type="match status" value="1"/>
</dbReference>
<accession>A0AAP6ZYJ9</accession>
<keyword evidence="2" id="KW-0808">Transferase</keyword>
<dbReference type="InterPro" id="IPR029063">
    <property type="entry name" value="SAM-dependent_MTases_sf"/>
</dbReference>
<dbReference type="Pfam" id="PF01728">
    <property type="entry name" value="FtsJ"/>
    <property type="match status" value="1"/>
</dbReference>
<dbReference type="PANTHER" id="PTHR37524:SF2">
    <property type="entry name" value="RIBOSOMAL RNA METHYLTRANSFERASE FTSJ DOMAIN-CONTAINING PROTEIN"/>
    <property type="match status" value="1"/>
</dbReference>
<evidence type="ECO:0000313" key="3">
    <source>
        <dbReference type="Proteomes" id="UP000552038"/>
    </source>
</evidence>